<dbReference type="GO" id="GO:0003677">
    <property type="term" value="F:DNA binding"/>
    <property type="evidence" value="ECO:0007669"/>
    <property type="project" value="InterPro"/>
</dbReference>
<evidence type="ECO:0000313" key="3">
    <source>
        <dbReference type="Proteomes" id="UP000069443"/>
    </source>
</evidence>
<dbReference type="Pfam" id="PF17765">
    <property type="entry name" value="MLTR_LBD"/>
    <property type="match status" value="1"/>
</dbReference>
<organism evidence="2 3">
    <name type="scientific">Mycolicibacterium canariasense</name>
    <name type="common">Mycobacterium canariasense</name>
    <dbReference type="NCBI Taxonomy" id="228230"/>
    <lineage>
        <taxon>Bacteria</taxon>
        <taxon>Bacillati</taxon>
        <taxon>Actinomycetota</taxon>
        <taxon>Actinomycetes</taxon>
        <taxon>Mycobacteriales</taxon>
        <taxon>Mycobacteriaceae</taxon>
        <taxon>Mycolicibacterium</taxon>
    </lineage>
</organism>
<dbReference type="Pfam" id="PF13560">
    <property type="entry name" value="HTH_31"/>
    <property type="match status" value="1"/>
</dbReference>
<dbReference type="OrthoDB" id="3608749at2"/>
<dbReference type="Proteomes" id="UP000069443">
    <property type="component" value="Unassembled WGS sequence"/>
</dbReference>
<dbReference type="Gene3D" id="3.30.450.180">
    <property type="match status" value="1"/>
</dbReference>
<dbReference type="CDD" id="cd00093">
    <property type="entry name" value="HTH_XRE"/>
    <property type="match status" value="1"/>
</dbReference>
<dbReference type="STRING" id="228230.RMCC_0527"/>
<dbReference type="RefSeq" id="WP_064961225.1">
    <property type="nucleotide sequence ID" value="NZ_BCSY01000020.1"/>
</dbReference>
<proteinExistence type="predicted"/>
<dbReference type="InterPro" id="IPR001387">
    <property type="entry name" value="Cro/C1-type_HTH"/>
</dbReference>
<evidence type="ECO:0000313" key="2">
    <source>
        <dbReference type="EMBL" id="GAS93561.1"/>
    </source>
</evidence>
<comment type="caution">
    <text evidence="2">The sequence shown here is derived from an EMBL/GenBank/DDBJ whole genome shotgun (WGS) entry which is preliminary data.</text>
</comment>
<dbReference type="Gene3D" id="1.10.260.40">
    <property type="entry name" value="lambda repressor-like DNA-binding domains"/>
    <property type="match status" value="1"/>
</dbReference>
<feature type="domain" description="HTH cro/C1-type" evidence="1">
    <location>
        <begin position="33"/>
        <end position="80"/>
    </location>
</feature>
<gene>
    <name evidence="2" type="ORF">RMCC_0527</name>
</gene>
<evidence type="ECO:0000259" key="1">
    <source>
        <dbReference type="PROSITE" id="PS50943"/>
    </source>
</evidence>
<dbReference type="AlphaFoldDB" id="A0A100W8L6"/>
<dbReference type="PROSITE" id="PS50943">
    <property type="entry name" value="HTH_CROC1"/>
    <property type="match status" value="1"/>
</dbReference>
<dbReference type="SUPFAM" id="SSF47413">
    <property type="entry name" value="lambda repressor-like DNA-binding domains"/>
    <property type="match status" value="1"/>
</dbReference>
<dbReference type="PANTHER" id="PTHR35010">
    <property type="entry name" value="BLL4672 PROTEIN-RELATED"/>
    <property type="match status" value="1"/>
</dbReference>
<dbReference type="EMBL" id="BCSY01000020">
    <property type="protein sequence ID" value="GAS93561.1"/>
    <property type="molecule type" value="Genomic_DNA"/>
</dbReference>
<reference evidence="3" key="2">
    <citation type="submission" date="2016-02" db="EMBL/GenBank/DDBJ databases">
        <title>Draft genome sequence of five rapidly growing Mycobacterium species.</title>
        <authorList>
            <person name="Katahira K."/>
            <person name="Gotou Y."/>
            <person name="Iida K."/>
            <person name="Ogura Y."/>
            <person name="Hayashi T."/>
        </authorList>
    </citation>
    <scope>NUCLEOTIDE SEQUENCE [LARGE SCALE GENOMIC DNA]</scope>
    <source>
        <strain evidence="3">JCM15298</strain>
    </source>
</reference>
<dbReference type="InterPro" id="IPR010982">
    <property type="entry name" value="Lambda_DNA-bd_dom_sf"/>
</dbReference>
<name>A0A100W8L6_MYCCR</name>
<dbReference type="PANTHER" id="PTHR35010:SF2">
    <property type="entry name" value="BLL4672 PROTEIN"/>
    <property type="match status" value="1"/>
</dbReference>
<accession>A0A100W8L6</accession>
<sequence length="258" mass="28774">MDGQAAGRYLRAVRDSRDPRAFGFSDRGRRTPGLRREEVARLAHISVEHYMNLERGRGAGPSDQVVSAISDALRMNDDERRHLFELIGRAVPWGSEPSTEVTPSVAKLVQGLGSTAAIVLSARFDVLAWNPQAELLMEDFGAIVPSERNVARRHFLPPGHITPHYGMTHAEEFSRMVAGQLRATLARYPRDEQTQKLINDLCNSSPEFVELWNDATAVAGTHMIKYVNHHTLGPLALACDMLRDPHRDQSIVMFSIIS</sequence>
<protein>
    <submittedName>
        <fullName evidence="2">Helix-turn-helix domain protein</fullName>
    </submittedName>
</protein>
<dbReference type="SMART" id="SM00530">
    <property type="entry name" value="HTH_XRE"/>
    <property type="match status" value="1"/>
</dbReference>
<dbReference type="InterPro" id="IPR041413">
    <property type="entry name" value="MLTR_LBD"/>
</dbReference>
<reference evidence="3" key="1">
    <citation type="journal article" date="2016" name="Genome Announc.">
        <title>Draft Genome Sequences of Five Rapidly Growing Mycobacterium Species, M. thermoresistibile, M. fortuitum subsp. acetamidolyticum, M. canariasense, M. brisbanense, and M. novocastrense.</title>
        <authorList>
            <person name="Katahira K."/>
            <person name="Ogura Y."/>
            <person name="Gotoh Y."/>
            <person name="Hayashi T."/>
        </authorList>
    </citation>
    <scope>NUCLEOTIDE SEQUENCE [LARGE SCALE GENOMIC DNA]</scope>
    <source>
        <strain evidence="3">JCM15298</strain>
    </source>
</reference>
<keyword evidence="3" id="KW-1185">Reference proteome</keyword>